<evidence type="ECO:0000256" key="2">
    <source>
        <dbReference type="ARBA" id="ARBA00022618"/>
    </source>
</evidence>
<keyword evidence="9" id="KW-1185">Reference proteome</keyword>
<sequence>MAKSKTRKKAVYTPPVRAEKVAVSPRWLVPVMLACWLLGLGWIATYYVTASTGADVPLMTDLGNWNLGIGFTAIIIGVVLSTKWR</sequence>
<evidence type="ECO:0000313" key="8">
    <source>
        <dbReference type="EMBL" id="GAA3212892.1"/>
    </source>
</evidence>
<keyword evidence="6 7" id="KW-0131">Cell cycle</keyword>
<dbReference type="RefSeq" id="WP_344828861.1">
    <property type="nucleotide sequence ID" value="NZ_BAAAUV010000007.1"/>
</dbReference>
<evidence type="ECO:0000256" key="6">
    <source>
        <dbReference type="ARBA" id="ARBA00023306"/>
    </source>
</evidence>
<feature type="transmembrane region" description="Helical" evidence="7">
    <location>
        <begin position="62"/>
        <end position="80"/>
    </location>
</feature>
<protein>
    <recommendedName>
        <fullName evidence="7">Cell division protein CrgA</fullName>
    </recommendedName>
</protein>
<comment type="caution">
    <text evidence="8">The sequence shown here is derived from an EMBL/GenBank/DDBJ whole genome shotgun (WGS) entry which is preliminary data.</text>
</comment>
<dbReference type="GO" id="GO:0051301">
    <property type="term" value="P:cell division"/>
    <property type="evidence" value="ECO:0007669"/>
    <property type="project" value="UniProtKB-KW"/>
</dbReference>
<keyword evidence="2 7" id="KW-0132">Cell division</keyword>
<name>A0ABP6Q957_9ACTN</name>
<reference evidence="9" key="1">
    <citation type="journal article" date="2019" name="Int. J. Syst. Evol. Microbiol.">
        <title>The Global Catalogue of Microorganisms (GCM) 10K type strain sequencing project: providing services to taxonomists for standard genome sequencing and annotation.</title>
        <authorList>
            <consortium name="The Broad Institute Genomics Platform"/>
            <consortium name="The Broad Institute Genome Sequencing Center for Infectious Disease"/>
            <person name="Wu L."/>
            <person name="Ma J."/>
        </authorList>
    </citation>
    <scope>NUCLEOTIDE SEQUENCE [LARGE SCALE GENOMIC DNA]</scope>
    <source>
        <strain evidence="9">JCM 9377</strain>
    </source>
</reference>
<evidence type="ECO:0000313" key="9">
    <source>
        <dbReference type="Proteomes" id="UP001501237"/>
    </source>
</evidence>
<evidence type="ECO:0000256" key="4">
    <source>
        <dbReference type="ARBA" id="ARBA00022989"/>
    </source>
</evidence>
<keyword evidence="4 7" id="KW-1133">Transmembrane helix</keyword>
<keyword evidence="3 7" id="KW-0812">Transmembrane</keyword>
<keyword evidence="5 7" id="KW-0472">Membrane</keyword>
<keyword evidence="1 7" id="KW-1003">Cell membrane</keyword>
<dbReference type="Pfam" id="PF06781">
    <property type="entry name" value="CrgA"/>
    <property type="match status" value="1"/>
</dbReference>
<evidence type="ECO:0000256" key="1">
    <source>
        <dbReference type="ARBA" id="ARBA00022475"/>
    </source>
</evidence>
<dbReference type="HAMAP" id="MF_00631">
    <property type="entry name" value="CrgA"/>
    <property type="match status" value="1"/>
</dbReference>
<accession>A0ABP6Q957</accession>
<comment type="similarity">
    <text evidence="7">Belongs to the CrgA family.</text>
</comment>
<comment type="function">
    <text evidence="7">Involved in cell division.</text>
</comment>
<comment type="subcellular location">
    <subcellularLocation>
        <location evidence="7">Cell membrane</location>
        <topology evidence="7">Multi-pass membrane protein</topology>
    </subcellularLocation>
</comment>
<feature type="transmembrane region" description="Helical" evidence="7">
    <location>
        <begin position="27"/>
        <end position="50"/>
    </location>
</feature>
<gene>
    <name evidence="7 8" type="primary">crgA</name>
    <name evidence="8" type="ORF">GCM10010468_32510</name>
</gene>
<dbReference type="EMBL" id="BAAAUV010000007">
    <property type="protein sequence ID" value="GAA3212892.1"/>
    <property type="molecule type" value="Genomic_DNA"/>
</dbReference>
<evidence type="ECO:0000256" key="3">
    <source>
        <dbReference type="ARBA" id="ARBA00022692"/>
    </source>
</evidence>
<evidence type="ECO:0000256" key="5">
    <source>
        <dbReference type="ARBA" id="ARBA00023136"/>
    </source>
</evidence>
<evidence type="ECO:0000256" key="7">
    <source>
        <dbReference type="HAMAP-Rule" id="MF_00631"/>
    </source>
</evidence>
<dbReference type="InterPro" id="IPR009619">
    <property type="entry name" value="CrgA"/>
</dbReference>
<dbReference type="Proteomes" id="UP001501237">
    <property type="component" value="Unassembled WGS sequence"/>
</dbReference>
<proteinExistence type="inferred from homology"/>
<organism evidence="8 9">
    <name type="scientific">Actinocorallia longicatena</name>
    <dbReference type="NCBI Taxonomy" id="111803"/>
    <lineage>
        <taxon>Bacteria</taxon>
        <taxon>Bacillati</taxon>
        <taxon>Actinomycetota</taxon>
        <taxon>Actinomycetes</taxon>
        <taxon>Streptosporangiales</taxon>
        <taxon>Thermomonosporaceae</taxon>
        <taxon>Actinocorallia</taxon>
    </lineage>
</organism>